<dbReference type="Proteomes" id="UP000231194">
    <property type="component" value="Unassembled WGS sequence"/>
</dbReference>
<proteinExistence type="predicted"/>
<organism evidence="2 3">
    <name type="scientific">Bradyrhizobium forestalis</name>
    <dbReference type="NCBI Taxonomy" id="1419263"/>
    <lineage>
        <taxon>Bacteria</taxon>
        <taxon>Pseudomonadati</taxon>
        <taxon>Pseudomonadota</taxon>
        <taxon>Alphaproteobacteria</taxon>
        <taxon>Hyphomicrobiales</taxon>
        <taxon>Nitrobacteraceae</taxon>
        <taxon>Bradyrhizobium</taxon>
    </lineage>
</organism>
<dbReference type="AlphaFoldDB" id="A0A2M8R4A0"/>
<comment type="caution">
    <text evidence="2">The sequence shown here is derived from an EMBL/GenBank/DDBJ whole genome shotgun (WGS) entry which is preliminary data.</text>
</comment>
<keyword evidence="1" id="KW-1133">Transmembrane helix</keyword>
<name>A0A2M8R4A0_9BRAD</name>
<keyword evidence="3" id="KW-1185">Reference proteome</keyword>
<protein>
    <submittedName>
        <fullName evidence="2">Uncharacterized protein</fullName>
    </submittedName>
</protein>
<evidence type="ECO:0000313" key="3">
    <source>
        <dbReference type="Proteomes" id="UP000231194"/>
    </source>
</evidence>
<keyword evidence="1" id="KW-0812">Transmembrane</keyword>
<accession>A0A2M8R4A0</accession>
<dbReference type="RefSeq" id="WP_100234462.1">
    <property type="nucleotide sequence ID" value="NZ_PGVG01000023.1"/>
</dbReference>
<reference evidence="2 3" key="1">
    <citation type="submission" date="2017-11" db="EMBL/GenBank/DDBJ databases">
        <title>Bradyrhizobium forestalis sp. nov., an efficient nitrogen-fixing bacterium isolated from nodules of forest legume species in the Amazon.</title>
        <authorList>
            <person name="Costa E.M."/>
            <person name="Guimaraes A."/>
            <person name="Carvalho T.S."/>
            <person name="Rodrigues T.L."/>
            <person name="Ribeiro P.R.A."/>
            <person name="Lebbe L."/>
            <person name="Willems A."/>
            <person name="Moreira F.M.S."/>
        </authorList>
    </citation>
    <scope>NUCLEOTIDE SEQUENCE [LARGE SCALE GENOMIC DNA]</scope>
    <source>
        <strain evidence="2 3">INPA54B</strain>
    </source>
</reference>
<feature type="transmembrane region" description="Helical" evidence="1">
    <location>
        <begin position="41"/>
        <end position="63"/>
    </location>
</feature>
<gene>
    <name evidence="2" type="ORF">CVM73_24905</name>
</gene>
<sequence>MRLLALELILSLPDVRGHIPRFDDFRPAPATPAAAGVVRALAAAIAVFVVLALAIWGTVWLAVHLL</sequence>
<evidence type="ECO:0000313" key="2">
    <source>
        <dbReference type="EMBL" id="PJG52652.1"/>
    </source>
</evidence>
<dbReference type="EMBL" id="PGVG01000023">
    <property type="protein sequence ID" value="PJG52652.1"/>
    <property type="molecule type" value="Genomic_DNA"/>
</dbReference>
<keyword evidence="1" id="KW-0472">Membrane</keyword>
<evidence type="ECO:0000256" key="1">
    <source>
        <dbReference type="SAM" id="Phobius"/>
    </source>
</evidence>